<evidence type="ECO:0000256" key="4">
    <source>
        <dbReference type="SAM" id="MobiDB-lite"/>
    </source>
</evidence>
<dbReference type="NCBIfam" id="TIGR00715">
    <property type="entry name" value="precor6x_red"/>
    <property type="match status" value="1"/>
</dbReference>
<dbReference type="PANTHER" id="PTHR36925">
    <property type="entry name" value="COBALT-PRECORRIN-6A REDUCTASE"/>
    <property type="match status" value="1"/>
</dbReference>
<dbReference type="PANTHER" id="PTHR36925:SF1">
    <property type="entry name" value="COBALT-PRECORRIN-6A REDUCTASE"/>
    <property type="match status" value="1"/>
</dbReference>
<organism evidence="5 6">
    <name type="scientific">Krasilnikovia cinnamomea</name>
    <dbReference type="NCBI Taxonomy" id="349313"/>
    <lineage>
        <taxon>Bacteria</taxon>
        <taxon>Bacillati</taxon>
        <taxon>Actinomycetota</taxon>
        <taxon>Actinomycetes</taxon>
        <taxon>Micromonosporales</taxon>
        <taxon>Micromonosporaceae</taxon>
        <taxon>Krasilnikovia</taxon>
    </lineage>
</organism>
<evidence type="ECO:0000256" key="2">
    <source>
        <dbReference type="ARBA" id="ARBA00022573"/>
    </source>
</evidence>
<keyword evidence="6" id="KW-1185">Reference proteome</keyword>
<dbReference type="UniPathway" id="UPA00148"/>
<evidence type="ECO:0000256" key="3">
    <source>
        <dbReference type="ARBA" id="ARBA00023002"/>
    </source>
</evidence>
<comment type="pathway">
    <text evidence="1">Cofactor biosynthesis; adenosylcobalamin biosynthesis.</text>
</comment>
<name>A0A4Q7ZEZ6_9ACTN</name>
<evidence type="ECO:0000256" key="1">
    <source>
        <dbReference type="ARBA" id="ARBA00004953"/>
    </source>
</evidence>
<dbReference type="GO" id="GO:0009236">
    <property type="term" value="P:cobalamin biosynthetic process"/>
    <property type="evidence" value="ECO:0007669"/>
    <property type="project" value="UniProtKB-UniPathway"/>
</dbReference>
<reference evidence="5 6" key="1">
    <citation type="submission" date="2019-02" db="EMBL/GenBank/DDBJ databases">
        <title>Sequencing the genomes of 1000 actinobacteria strains.</title>
        <authorList>
            <person name="Klenk H.-P."/>
        </authorList>
    </citation>
    <scope>NUCLEOTIDE SEQUENCE [LARGE SCALE GENOMIC DNA]</scope>
    <source>
        <strain evidence="5 6">DSM 45162</strain>
    </source>
</reference>
<dbReference type="Pfam" id="PF02571">
    <property type="entry name" value="CbiJ"/>
    <property type="match status" value="1"/>
</dbReference>
<sequence>MPDLSRPDAGDPDVAGHDGPGGDPDVAGRDGPGGDSGLAGRHDSGGGSDADGGLFGAGLRVLILGGTSEGRALAAACAGVAGLHVTSSLAGRTSAPLLPAGELRVGGFGGVDGLTSYLRSERIGAVVDATHPFAATMSAHATVAAARAGVPLLVLRRPGFVARPGDDWHRVPSLAAAAELVPALGQRVFLTTGRQSIAAFAGVGGRWFLSRSVEPPRPPVPPRLEVVLDRGPFTVEGERALLDRYRIDVLVTKDSGGPAPKLDAARERGIPVVMIDRPPPPGHGPPLPSGPTSTNPVVATETVATIPAALAWLTARVAN</sequence>
<dbReference type="AlphaFoldDB" id="A0A4Q7ZEZ6"/>
<evidence type="ECO:0000313" key="5">
    <source>
        <dbReference type="EMBL" id="RZU49320.1"/>
    </source>
</evidence>
<proteinExistence type="predicted"/>
<dbReference type="PROSITE" id="PS51014">
    <property type="entry name" value="COBK_CBIJ"/>
    <property type="match status" value="1"/>
</dbReference>
<dbReference type="NCBIfam" id="NF005968">
    <property type="entry name" value="PRK08057.1-2"/>
    <property type="match status" value="1"/>
</dbReference>
<dbReference type="EMBL" id="SHKY01000001">
    <property type="protein sequence ID" value="RZU49320.1"/>
    <property type="molecule type" value="Genomic_DNA"/>
</dbReference>
<protein>
    <submittedName>
        <fullName evidence="5">Precorrin-6A/cobalt-precorrin-6A reductase</fullName>
    </submittedName>
</protein>
<dbReference type="InterPro" id="IPR003723">
    <property type="entry name" value="Precorrin-6x_reduct"/>
</dbReference>
<feature type="region of interest" description="Disordered" evidence="4">
    <location>
        <begin position="1"/>
        <end position="49"/>
    </location>
</feature>
<dbReference type="GO" id="GO:0016994">
    <property type="term" value="F:precorrin-6A reductase activity"/>
    <property type="evidence" value="ECO:0007669"/>
    <property type="project" value="InterPro"/>
</dbReference>
<evidence type="ECO:0000313" key="6">
    <source>
        <dbReference type="Proteomes" id="UP000292564"/>
    </source>
</evidence>
<dbReference type="Proteomes" id="UP000292564">
    <property type="component" value="Unassembled WGS sequence"/>
</dbReference>
<keyword evidence="2" id="KW-0169">Cobalamin biosynthesis</keyword>
<keyword evidence="3" id="KW-0560">Oxidoreductase</keyword>
<accession>A0A4Q7ZEZ6</accession>
<comment type="caution">
    <text evidence="5">The sequence shown here is derived from an EMBL/GenBank/DDBJ whole genome shotgun (WGS) entry which is preliminary data.</text>
</comment>
<gene>
    <name evidence="5" type="ORF">EV385_1062</name>
</gene>